<name>A0A4Q1BDD2_TREME</name>
<dbReference type="AlphaFoldDB" id="A0A4Q1BDD2"/>
<feature type="compositionally biased region" description="Low complexity" evidence="1">
    <location>
        <begin position="56"/>
        <end position="67"/>
    </location>
</feature>
<feature type="region of interest" description="Disordered" evidence="1">
    <location>
        <begin position="54"/>
        <end position="82"/>
    </location>
</feature>
<proteinExistence type="predicted"/>
<keyword evidence="3" id="KW-1185">Reference proteome</keyword>
<sequence>MSALTRSRAFTAPSLSSGLIPVTLPELPCSCLPPRPPVPSYGYRVDEYIQNHRVQSSLSPSDSGTPSHIADVNLDLGDPARLDSPDSEVRSIEFGLDTRVNVTAEVPELASSALTQARSVTQTVDDQWYESTLDLQSIGEDLFTTYKQRRSELRTMLRTADSILSRSTLGDHNTWLRFRQVSEAAQSRLRSLDDLIYDRSRLRSGRGQATSSRATKPWRRWYSFVKSHLIMCQLSRDTLEKCIQQVDNELARSTADEPFPQHQLLSSYITEI</sequence>
<evidence type="ECO:0000313" key="2">
    <source>
        <dbReference type="EMBL" id="RXK34785.1"/>
    </source>
</evidence>
<protein>
    <submittedName>
        <fullName evidence="2">Uncharacterized protein</fullName>
    </submittedName>
</protein>
<dbReference type="InParanoid" id="A0A4Q1BDD2"/>
<dbReference type="EMBL" id="SDIL01000192">
    <property type="protein sequence ID" value="RXK34785.1"/>
    <property type="molecule type" value="Genomic_DNA"/>
</dbReference>
<reference evidence="2 3" key="1">
    <citation type="submission" date="2016-06" db="EMBL/GenBank/DDBJ databases">
        <title>Evolution of pathogenesis and genome organization in the Tremellales.</title>
        <authorList>
            <person name="Cuomo C."/>
            <person name="Litvintseva A."/>
            <person name="Heitman J."/>
            <person name="Chen Y."/>
            <person name="Sun S."/>
            <person name="Springer D."/>
            <person name="Dromer F."/>
            <person name="Young S."/>
            <person name="Zeng Q."/>
            <person name="Chapman S."/>
            <person name="Gujja S."/>
            <person name="Saif S."/>
            <person name="Birren B."/>
        </authorList>
    </citation>
    <scope>NUCLEOTIDE SEQUENCE [LARGE SCALE GENOMIC DNA]</scope>
    <source>
        <strain evidence="2 3">ATCC 28783</strain>
    </source>
</reference>
<organism evidence="2 3">
    <name type="scientific">Tremella mesenterica</name>
    <name type="common">Jelly fungus</name>
    <dbReference type="NCBI Taxonomy" id="5217"/>
    <lineage>
        <taxon>Eukaryota</taxon>
        <taxon>Fungi</taxon>
        <taxon>Dikarya</taxon>
        <taxon>Basidiomycota</taxon>
        <taxon>Agaricomycotina</taxon>
        <taxon>Tremellomycetes</taxon>
        <taxon>Tremellales</taxon>
        <taxon>Tremellaceae</taxon>
        <taxon>Tremella</taxon>
    </lineage>
</organism>
<dbReference type="Proteomes" id="UP000289152">
    <property type="component" value="Unassembled WGS sequence"/>
</dbReference>
<evidence type="ECO:0000313" key="3">
    <source>
        <dbReference type="Proteomes" id="UP000289152"/>
    </source>
</evidence>
<evidence type="ECO:0000256" key="1">
    <source>
        <dbReference type="SAM" id="MobiDB-lite"/>
    </source>
</evidence>
<comment type="caution">
    <text evidence="2">The sequence shown here is derived from an EMBL/GenBank/DDBJ whole genome shotgun (WGS) entry which is preliminary data.</text>
</comment>
<gene>
    <name evidence="2" type="ORF">M231_07963</name>
</gene>
<accession>A0A4Q1BDD2</accession>
<dbReference type="VEuPathDB" id="FungiDB:TREMEDRAFT_61041"/>